<name>A0A6A5X658_9PLEO</name>
<dbReference type="RefSeq" id="XP_033376719.1">
    <property type="nucleotide sequence ID" value="XM_033526334.1"/>
</dbReference>
<reference evidence="2" key="1">
    <citation type="journal article" date="2020" name="Stud. Mycol.">
        <title>101 Dothideomycetes genomes: a test case for predicting lifestyles and emergence of pathogens.</title>
        <authorList>
            <person name="Haridas S."/>
            <person name="Albert R."/>
            <person name="Binder M."/>
            <person name="Bloem J."/>
            <person name="Labutti K."/>
            <person name="Salamov A."/>
            <person name="Andreopoulos B."/>
            <person name="Baker S."/>
            <person name="Barry K."/>
            <person name="Bills G."/>
            <person name="Bluhm B."/>
            <person name="Cannon C."/>
            <person name="Castanera R."/>
            <person name="Culley D."/>
            <person name="Daum C."/>
            <person name="Ezra D."/>
            <person name="Gonzalez J."/>
            <person name="Henrissat B."/>
            <person name="Kuo A."/>
            <person name="Liang C."/>
            <person name="Lipzen A."/>
            <person name="Lutzoni F."/>
            <person name="Magnuson J."/>
            <person name="Mondo S."/>
            <person name="Nolan M."/>
            <person name="Ohm R."/>
            <person name="Pangilinan J."/>
            <person name="Park H.-J."/>
            <person name="Ramirez L."/>
            <person name="Alfaro M."/>
            <person name="Sun H."/>
            <person name="Tritt A."/>
            <person name="Yoshinaga Y."/>
            <person name="Zwiers L.-H."/>
            <person name="Turgeon B."/>
            <person name="Goodwin S."/>
            <person name="Spatafora J."/>
            <person name="Crous P."/>
            <person name="Grigoriev I."/>
        </authorList>
    </citation>
    <scope>NUCLEOTIDE SEQUENCE</scope>
    <source>
        <strain evidence="2">CBS 175.79</strain>
    </source>
</reference>
<accession>A0A6A5X658</accession>
<evidence type="ECO:0000313" key="2">
    <source>
        <dbReference type="EMBL" id="KAF2008380.1"/>
    </source>
</evidence>
<keyword evidence="1" id="KW-0812">Transmembrane</keyword>
<gene>
    <name evidence="2" type="ORF">BU24DRAFT_415924</name>
</gene>
<keyword evidence="3" id="KW-1185">Reference proteome</keyword>
<protein>
    <submittedName>
        <fullName evidence="2">Uncharacterized protein</fullName>
    </submittedName>
</protein>
<evidence type="ECO:0000256" key="1">
    <source>
        <dbReference type="SAM" id="Phobius"/>
    </source>
</evidence>
<dbReference type="EMBL" id="ML978084">
    <property type="protein sequence ID" value="KAF2008380.1"/>
    <property type="molecule type" value="Genomic_DNA"/>
</dbReference>
<dbReference type="Proteomes" id="UP000799778">
    <property type="component" value="Unassembled WGS sequence"/>
</dbReference>
<dbReference type="PANTHER" id="PTHR35896:SF3">
    <property type="entry name" value="MAJOR FACILITATOR SUPERFAMILY TRANSPORTER"/>
    <property type="match status" value="1"/>
</dbReference>
<evidence type="ECO:0000313" key="3">
    <source>
        <dbReference type="Proteomes" id="UP000799778"/>
    </source>
</evidence>
<proteinExistence type="predicted"/>
<organism evidence="2 3">
    <name type="scientific">Aaosphaeria arxii CBS 175.79</name>
    <dbReference type="NCBI Taxonomy" id="1450172"/>
    <lineage>
        <taxon>Eukaryota</taxon>
        <taxon>Fungi</taxon>
        <taxon>Dikarya</taxon>
        <taxon>Ascomycota</taxon>
        <taxon>Pezizomycotina</taxon>
        <taxon>Dothideomycetes</taxon>
        <taxon>Pleosporomycetidae</taxon>
        <taxon>Pleosporales</taxon>
        <taxon>Pleosporales incertae sedis</taxon>
        <taxon>Aaosphaeria</taxon>
    </lineage>
</organism>
<keyword evidence="1" id="KW-0472">Membrane</keyword>
<dbReference type="InterPro" id="IPR053008">
    <property type="entry name" value="Phomopsin_biosynth_assoc"/>
</dbReference>
<dbReference type="GeneID" id="54283731"/>
<dbReference type="AlphaFoldDB" id="A0A6A5X658"/>
<keyword evidence="1" id="KW-1133">Transmembrane helix</keyword>
<feature type="transmembrane region" description="Helical" evidence="1">
    <location>
        <begin position="34"/>
        <end position="62"/>
    </location>
</feature>
<dbReference type="PANTHER" id="PTHR35896">
    <property type="entry name" value="IG-LIKE DOMAIN-CONTAINING PROTEIN"/>
    <property type="match status" value="1"/>
</dbReference>
<dbReference type="OrthoDB" id="20872at2759"/>
<sequence>MAPYNYSGVPQSEDNDGDVLVDISTKDKLFHRSVCGICLFGTVVFIVGVIIGVTLPLPLHLWGAPASHQSMSMPDGTFATCGSTPEEALEKGCVFDLMNYAWTPPECYSAQLLDDSLALYSKPWRWYSSQSRTPDTEVPQDPHILSKMDTVFGEHAYHVAHCLYMWRTLQWTLFGNLTQLQHHYATFEHQGHCIELLSREKENSATHAVIHLEYYSKIFMTCNCMENAYPHAWECGAPSHEAITFEQKVQYLEHKRKQHNTPEEYIWILSNAAAIHDKILKCPFGDDCKITKDNDKDEDEDSRFDPVFGSNTLRRHIAGHVKEIALFALQKLPSGSNNVLEISHSNSLSKTDAVALINPQESMCSVLDNGRPSFEDGAQAELVPKDSAGLDLEQNNDENETASHDILTNYIQEVQNPRPNQAGRNEAGG</sequence>